<dbReference type="GO" id="GO:0004563">
    <property type="term" value="F:beta-N-acetylhexosaminidase activity"/>
    <property type="evidence" value="ECO:0007669"/>
    <property type="project" value="UniProtKB-EC"/>
</dbReference>
<dbReference type="Proteomes" id="UP000444980">
    <property type="component" value="Unassembled WGS sequence"/>
</dbReference>
<dbReference type="AlphaFoldDB" id="A0A7I9V2K0"/>
<proteinExistence type="inferred from homology"/>
<comment type="similarity">
    <text evidence="2">Belongs to the glycosyl hydrolase 3 family.</text>
</comment>
<evidence type="ECO:0000313" key="7">
    <source>
        <dbReference type="EMBL" id="GED99269.1"/>
    </source>
</evidence>
<evidence type="ECO:0000256" key="1">
    <source>
        <dbReference type="ARBA" id="ARBA00001231"/>
    </source>
</evidence>
<sequence>MTTRRKLAQMLMVGVKDAADARAVVHKERIGGIFVGSWTDKTILTSGAAKTLSTGRVPVMVSVDQEGGRVSRLKSLGIDSPAPRELAKTKTPAQVRQLAFGIGKQLRALGITVDFAPVIDVSDQGDDTVIGDRSFSSDPVTVTKYGRAFAAGLRDAGIMPVFKHFPGHGHGSGDSHTGTVRTPPLSDLVTNDLVPFRTLLKMPGVAAMAGHLIVPGLTGNELPASVNPKAIQMLRTGRGYNGPAFRGVIFSDDLSGMAAITEKYPIEQAAPMALAAGSDIALWLTTDKVTAVLDALEKSVADGKLSMTHVDAAVTRILRAKKLKRC</sequence>
<comment type="caution">
    <text evidence="7">The sequence shown here is derived from an EMBL/GenBank/DDBJ whole genome shotgun (WGS) entry which is preliminary data.</text>
</comment>
<dbReference type="InterPro" id="IPR001764">
    <property type="entry name" value="Glyco_hydro_3_N"/>
</dbReference>
<evidence type="ECO:0000259" key="6">
    <source>
        <dbReference type="Pfam" id="PF00933"/>
    </source>
</evidence>
<evidence type="ECO:0000256" key="4">
    <source>
        <dbReference type="ARBA" id="ARBA00022801"/>
    </source>
</evidence>
<dbReference type="InterPro" id="IPR050226">
    <property type="entry name" value="NagZ_Beta-hexosaminidase"/>
</dbReference>
<keyword evidence="4 7" id="KW-0378">Hydrolase</keyword>
<dbReference type="SUPFAM" id="SSF51445">
    <property type="entry name" value="(Trans)glycosidases"/>
    <property type="match status" value="1"/>
</dbReference>
<name>A0A7I9V2K0_9ACTN</name>
<dbReference type="GO" id="GO:0009254">
    <property type="term" value="P:peptidoglycan turnover"/>
    <property type="evidence" value="ECO:0007669"/>
    <property type="project" value="TreeGrafter"/>
</dbReference>
<evidence type="ECO:0000256" key="2">
    <source>
        <dbReference type="ARBA" id="ARBA00005336"/>
    </source>
</evidence>
<keyword evidence="8" id="KW-1185">Reference proteome</keyword>
<evidence type="ECO:0000256" key="3">
    <source>
        <dbReference type="ARBA" id="ARBA00012663"/>
    </source>
</evidence>
<dbReference type="Gene3D" id="3.20.20.300">
    <property type="entry name" value="Glycoside hydrolase, family 3, N-terminal domain"/>
    <property type="match status" value="1"/>
</dbReference>
<dbReference type="PANTHER" id="PTHR30480">
    <property type="entry name" value="BETA-HEXOSAMINIDASE-RELATED"/>
    <property type="match status" value="1"/>
</dbReference>
<dbReference type="EC" id="3.2.1.52" evidence="3"/>
<evidence type="ECO:0000256" key="5">
    <source>
        <dbReference type="ARBA" id="ARBA00023295"/>
    </source>
</evidence>
<evidence type="ECO:0000313" key="8">
    <source>
        <dbReference type="Proteomes" id="UP000444980"/>
    </source>
</evidence>
<protein>
    <recommendedName>
        <fullName evidence="3">beta-N-acetylhexosaminidase</fullName>
        <ecNumber evidence="3">3.2.1.52</ecNumber>
    </recommendedName>
</protein>
<feature type="domain" description="Glycoside hydrolase family 3 N-terminal" evidence="6">
    <location>
        <begin position="2"/>
        <end position="319"/>
    </location>
</feature>
<comment type="catalytic activity">
    <reaction evidence="1">
        <text>Hydrolysis of terminal non-reducing N-acetyl-D-hexosamine residues in N-acetyl-beta-D-hexosaminides.</text>
        <dbReference type="EC" id="3.2.1.52"/>
    </reaction>
</comment>
<dbReference type="InterPro" id="IPR017853">
    <property type="entry name" value="GH"/>
</dbReference>
<dbReference type="EMBL" id="BJOU01000017">
    <property type="protein sequence ID" value="GED99269.1"/>
    <property type="molecule type" value="Genomic_DNA"/>
</dbReference>
<accession>A0A7I9V2K0</accession>
<dbReference type="Pfam" id="PF00933">
    <property type="entry name" value="Glyco_hydro_3"/>
    <property type="match status" value="1"/>
</dbReference>
<gene>
    <name evidence="7" type="ORF">nbrc107697_33080</name>
</gene>
<dbReference type="PANTHER" id="PTHR30480:SF13">
    <property type="entry name" value="BETA-HEXOSAMINIDASE"/>
    <property type="match status" value="1"/>
</dbReference>
<organism evidence="7 8">
    <name type="scientific">Gordonia crocea</name>
    <dbReference type="NCBI Taxonomy" id="589162"/>
    <lineage>
        <taxon>Bacteria</taxon>
        <taxon>Bacillati</taxon>
        <taxon>Actinomycetota</taxon>
        <taxon>Actinomycetes</taxon>
        <taxon>Mycobacteriales</taxon>
        <taxon>Gordoniaceae</taxon>
        <taxon>Gordonia</taxon>
    </lineage>
</organism>
<dbReference type="InterPro" id="IPR036962">
    <property type="entry name" value="Glyco_hydro_3_N_sf"/>
</dbReference>
<keyword evidence="5" id="KW-0326">Glycosidase</keyword>
<reference evidence="8" key="1">
    <citation type="submission" date="2019-06" db="EMBL/GenBank/DDBJ databases">
        <title>Gordonia isolated from sludge of a wastewater treatment plant.</title>
        <authorList>
            <person name="Tamura T."/>
            <person name="Aoyama K."/>
            <person name="Kang Y."/>
            <person name="Saito S."/>
            <person name="Akiyama N."/>
            <person name="Yazawa K."/>
            <person name="Gonoi T."/>
            <person name="Mikami Y."/>
        </authorList>
    </citation>
    <scope>NUCLEOTIDE SEQUENCE [LARGE SCALE GENOMIC DNA]</scope>
    <source>
        <strain evidence="8">NBRC 107697</strain>
    </source>
</reference>
<dbReference type="GO" id="GO:0005975">
    <property type="term" value="P:carbohydrate metabolic process"/>
    <property type="evidence" value="ECO:0007669"/>
    <property type="project" value="InterPro"/>
</dbReference>